<keyword evidence="1" id="KW-0472">Membrane</keyword>
<keyword evidence="1" id="KW-1133">Transmembrane helix</keyword>
<dbReference type="eggNOG" id="ENOG5030CDT">
    <property type="taxonomic scope" value="Bacteria"/>
</dbReference>
<sequence length="80" mass="9468">MKYVMLYNGLGVLWSLYLLVIHVSKKDHWSFQAILFCLSFMLFVRVLRKYSFSTGQACTHLIISFIVIYGGHWVFTWLVM</sequence>
<evidence type="ECO:0000256" key="1">
    <source>
        <dbReference type="SAM" id="Phobius"/>
    </source>
</evidence>
<comment type="caution">
    <text evidence="2">The sequence shown here is derived from an EMBL/GenBank/DDBJ whole genome shotgun (WGS) entry which is preliminary data.</text>
</comment>
<evidence type="ECO:0000313" key="3">
    <source>
        <dbReference type="Proteomes" id="UP000030403"/>
    </source>
</evidence>
<evidence type="ECO:0000313" key="2">
    <source>
        <dbReference type="EMBL" id="KGX85094.1"/>
    </source>
</evidence>
<feature type="transmembrane region" description="Helical" evidence="1">
    <location>
        <begin position="29"/>
        <end position="47"/>
    </location>
</feature>
<protein>
    <submittedName>
        <fullName evidence="2">Uncharacterized protein</fullName>
    </submittedName>
</protein>
<organism evidence="2 3">
    <name type="scientific">Pontibacillus marinus BH030004 = DSM 16465</name>
    <dbReference type="NCBI Taxonomy" id="1385511"/>
    <lineage>
        <taxon>Bacteria</taxon>
        <taxon>Bacillati</taxon>
        <taxon>Bacillota</taxon>
        <taxon>Bacilli</taxon>
        <taxon>Bacillales</taxon>
        <taxon>Bacillaceae</taxon>
        <taxon>Pontibacillus</taxon>
    </lineage>
</organism>
<gene>
    <name evidence="2" type="ORF">N783_15265</name>
</gene>
<name>A0A0A5FZ78_9BACI</name>
<keyword evidence="1" id="KW-0812">Transmembrane</keyword>
<keyword evidence="3" id="KW-1185">Reference proteome</keyword>
<feature type="transmembrane region" description="Helical" evidence="1">
    <location>
        <begin position="5"/>
        <end position="23"/>
    </location>
</feature>
<feature type="transmembrane region" description="Helical" evidence="1">
    <location>
        <begin position="59"/>
        <end position="79"/>
    </location>
</feature>
<dbReference type="EMBL" id="AVPF01000044">
    <property type="protein sequence ID" value="KGX85094.1"/>
    <property type="molecule type" value="Genomic_DNA"/>
</dbReference>
<accession>A0A0A5FZ78</accession>
<dbReference type="Proteomes" id="UP000030403">
    <property type="component" value="Unassembled WGS sequence"/>
</dbReference>
<proteinExistence type="predicted"/>
<dbReference type="AlphaFoldDB" id="A0A0A5FZ78"/>
<reference evidence="2 3" key="1">
    <citation type="submission" date="2013-08" db="EMBL/GenBank/DDBJ databases">
        <authorList>
            <person name="Huang J."/>
            <person name="Wang G."/>
        </authorList>
    </citation>
    <scope>NUCLEOTIDE SEQUENCE [LARGE SCALE GENOMIC DNA]</scope>
    <source>
        <strain evidence="2 3">BH030004</strain>
    </source>
</reference>
<dbReference type="RefSeq" id="WP_027446481.1">
    <property type="nucleotide sequence ID" value="NZ_AULJ01000035.1"/>
</dbReference>